<sequence>MIFSFVQIHNKYRNKKKKKKKKKKKIEKKGRIIDYFDLKIFQIFLKGKKK</sequence>
<gene>
    <name evidence="1" type="ORF">RhiirC2_107190</name>
</gene>
<dbReference type="AlphaFoldDB" id="A0A2N1MRP6"/>
<dbReference type="Proteomes" id="UP000233469">
    <property type="component" value="Unassembled WGS sequence"/>
</dbReference>
<evidence type="ECO:0000313" key="1">
    <source>
        <dbReference type="EMBL" id="PKK64297.1"/>
    </source>
</evidence>
<proteinExistence type="predicted"/>
<reference evidence="1 2" key="2">
    <citation type="submission" date="2017-10" db="EMBL/GenBank/DDBJ databases">
        <title>Extensive intraspecific genome diversity in a model arbuscular mycorrhizal fungus.</title>
        <authorList>
            <person name="Chen E.C.H."/>
            <person name="Morin E."/>
            <person name="Baudet D."/>
            <person name="Noel J."/>
            <person name="Ndikumana S."/>
            <person name="Charron P."/>
            <person name="St-Onge C."/>
            <person name="Giorgi J."/>
            <person name="Grigoriev I.V."/>
            <person name="Roux C."/>
            <person name="Martin F.M."/>
            <person name="Corradi N."/>
        </authorList>
    </citation>
    <scope>NUCLEOTIDE SEQUENCE [LARGE SCALE GENOMIC DNA]</scope>
    <source>
        <strain evidence="1 2">C2</strain>
    </source>
</reference>
<reference evidence="1 2" key="1">
    <citation type="submission" date="2016-04" db="EMBL/GenBank/DDBJ databases">
        <title>Genome analyses suggest a sexual origin of heterokaryosis in a supposedly ancient asexual fungus.</title>
        <authorList>
            <person name="Ropars J."/>
            <person name="Sedzielewska K."/>
            <person name="Noel J."/>
            <person name="Charron P."/>
            <person name="Farinelli L."/>
            <person name="Marton T."/>
            <person name="Kruger M."/>
            <person name="Pelin A."/>
            <person name="Brachmann A."/>
            <person name="Corradi N."/>
        </authorList>
    </citation>
    <scope>NUCLEOTIDE SEQUENCE [LARGE SCALE GENOMIC DNA]</scope>
    <source>
        <strain evidence="1 2">C2</strain>
    </source>
</reference>
<comment type="caution">
    <text evidence="1">The sequence shown here is derived from an EMBL/GenBank/DDBJ whole genome shotgun (WGS) entry which is preliminary data.</text>
</comment>
<protein>
    <submittedName>
        <fullName evidence="1">Uncharacterized protein</fullName>
    </submittedName>
</protein>
<dbReference type="EMBL" id="LLXL01001470">
    <property type="protein sequence ID" value="PKK64297.1"/>
    <property type="molecule type" value="Genomic_DNA"/>
</dbReference>
<organism evidence="1 2">
    <name type="scientific">Rhizophagus irregularis</name>
    <dbReference type="NCBI Taxonomy" id="588596"/>
    <lineage>
        <taxon>Eukaryota</taxon>
        <taxon>Fungi</taxon>
        <taxon>Fungi incertae sedis</taxon>
        <taxon>Mucoromycota</taxon>
        <taxon>Glomeromycotina</taxon>
        <taxon>Glomeromycetes</taxon>
        <taxon>Glomerales</taxon>
        <taxon>Glomeraceae</taxon>
        <taxon>Rhizophagus</taxon>
    </lineage>
</organism>
<accession>A0A2N1MRP6</accession>
<evidence type="ECO:0000313" key="2">
    <source>
        <dbReference type="Proteomes" id="UP000233469"/>
    </source>
</evidence>
<name>A0A2N1MRP6_9GLOM</name>